<keyword evidence="1" id="KW-0805">Transcription regulation</keyword>
<name>A0A3A8QJ15_9BACT</name>
<dbReference type="Pfam" id="PF21597">
    <property type="entry name" value="TetR_C_43"/>
    <property type="match status" value="1"/>
</dbReference>
<feature type="compositionally biased region" description="Basic and acidic residues" evidence="5">
    <location>
        <begin position="1"/>
        <end position="10"/>
    </location>
</feature>
<dbReference type="PROSITE" id="PS50977">
    <property type="entry name" value="HTH_TETR_2"/>
    <property type="match status" value="1"/>
</dbReference>
<accession>A0A3A8QJ15</accession>
<evidence type="ECO:0000256" key="2">
    <source>
        <dbReference type="ARBA" id="ARBA00023125"/>
    </source>
</evidence>
<dbReference type="Gene3D" id="1.10.357.10">
    <property type="entry name" value="Tetracycline Repressor, domain 2"/>
    <property type="match status" value="1"/>
</dbReference>
<reference evidence="8" key="1">
    <citation type="submission" date="2018-09" db="EMBL/GenBank/DDBJ databases">
        <authorList>
            <person name="Livingstone P.G."/>
            <person name="Whitworth D.E."/>
        </authorList>
    </citation>
    <scope>NUCLEOTIDE SEQUENCE [LARGE SCALE GENOMIC DNA]</scope>
    <source>
        <strain evidence="8">AB047A</strain>
    </source>
</reference>
<protein>
    <submittedName>
        <fullName evidence="7">TetR/AcrR family transcriptional regulator</fullName>
    </submittedName>
</protein>
<keyword evidence="8" id="KW-1185">Reference proteome</keyword>
<sequence length="215" mass="22810">MGGILRDPKKAPPSRGGVERQVRADARRNLDALLEAAKEAFATSGVDAPAREIADKAGVGVGTLYRHFPQRADLIVAVVRNEVDACAEAASAIAAEFDPGEALARWVQRYVGLLGTKRGLAAALHSGDPAYKSLPDYFLERVQPALQALLDAAALSGEIRADVDATELLFAIARLCAPDPHDGGPEPARRMAALLVDGLRYGAQSKPPSPSKKRR</sequence>
<dbReference type="PANTHER" id="PTHR30055:SF234">
    <property type="entry name" value="HTH-TYPE TRANSCRIPTIONAL REGULATOR BETI"/>
    <property type="match status" value="1"/>
</dbReference>
<dbReference type="GO" id="GO:0000976">
    <property type="term" value="F:transcription cis-regulatory region binding"/>
    <property type="evidence" value="ECO:0007669"/>
    <property type="project" value="TreeGrafter"/>
</dbReference>
<dbReference type="PANTHER" id="PTHR30055">
    <property type="entry name" value="HTH-TYPE TRANSCRIPTIONAL REGULATOR RUTR"/>
    <property type="match status" value="1"/>
</dbReference>
<feature type="domain" description="HTH tetR-type" evidence="6">
    <location>
        <begin position="27"/>
        <end position="86"/>
    </location>
</feature>
<dbReference type="InterPro" id="IPR049445">
    <property type="entry name" value="TetR_SbtR-like_C"/>
</dbReference>
<dbReference type="InterPro" id="IPR036271">
    <property type="entry name" value="Tet_transcr_reg_TetR-rel_C_sf"/>
</dbReference>
<evidence type="ECO:0000256" key="3">
    <source>
        <dbReference type="ARBA" id="ARBA00023163"/>
    </source>
</evidence>
<evidence type="ECO:0000256" key="4">
    <source>
        <dbReference type="PROSITE-ProRule" id="PRU00335"/>
    </source>
</evidence>
<evidence type="ECO:0000256" key="1">
    <source>
        <dbReference type="ARBA" id="ARBA00023015"/>
    </source>
</evidence>
<dbReference type="OrthoDB" id="9795011at2"/>
<dbReference type="PRINTS" id="PR00455">
    <property type="entry name" value="HTHTETR"/>
</dbReference>
<dbReference type="InterPro" id="IPR050109">
    <property type="entry name" value="HTH-type_TetR-like_transc_reg"/>
</dbReference>
<dbReference type="AlphaFoldDB" id="A0A3A8QJ15"/>
<evidence type="ECO:0000313" key="8">
    <source>
        <dbReference type="Proteomes" id="UP000282656"/>
    </source>
</evidence>
<dbReference type="SUPFAM" id="SSF46689">
    <property type="entry name" value="Homeodomain-like"/>
    <property type="match status" value="1"/>
</dbReference>
<dbReference type="EMBL" id="RAWM01000039">
    <property type="protein sequence ID" value="RKH68696.1"/>
    <property type="molecule type" value="Genomic_DNA"/>
</dbReference>
<gene>
    <name evidence="7" type="ORF">D7X96_16925</name>
</gene>
<evidence type="ECO:0000313" key="7">
    <source>
        <dbReference type="EMBL" id="RKH68696.1"/>
    </source>
</evidence>
<feature type="region of interest" description="Disordered" evidence="5">
    <location>
        <begin position="1"/>
        <end position="22"/>
    </location>
</feature>
<dbReference type="InterPro" id="IPR001647">
    <property type="entry name" value="HTH_TetR"/>
</dbReference>
<dbReference type="Proteomes" id="UP000282656">
    <property type="component" value="Unassembled WGS sequence"/>
</dbReference>
<dbReference type="Pfam" id="PF00440">
    <property type="entry name" value="TetR_N"/>
    <property type="match status" value="1"/>
</dbReference>
<keyword evidence="3" id="KW-0804">Transcription</keyword>
<dbReference type="GO" id="GO:0003700">
    <property type="term" value="F:DNA-binding transcription factor activity"/>
    <property type="evidence" value="ECO:0007669"/>
    <property type="project" value="TreeGrafter"/>
</dbReference>
<organism evidence="7 8">
    <name type="scientific">Corallococcus interemptor</name>
    <dbReference type="NCBI Taxonomy" id="2316720"/>
    <lineage>
        <taxon>Bacteria</taxon>
        <taxon>Pseudomonadati</taxon>
        <taxon>Myxococcota</taxon>
        <taxon>Myxococcia</taxon>
        <taxon>Myxococcales</taxon>
        <taxon>Cystobacterineae</taxon>
        <taxon>Myxococcaceae</taxon>
        <taxon>Corallococcus</taxon>
    </lineage>
</organism>
<feature type="DNA-binding region" description="H-T-H motif" evidence="4">
    <location>
        <begin position="49"/>
        <end position="68"/>
    </location>
</feature>
<dbReference type="InterPro" id="IPR009057">
    <property type="entry name" value="Homeodomain-like_sf"/>
</dbReference>
<evidence type="ECO:0000256" key="5">
    <source>
        <dbReference type="SAM" id="MobiDB-lite"/>
    </source>
</evidence>
<comment type="caution">
    <text evidence="7">The sequence shown here is derived from an EMBL/GenBank/DDBJ whole genome shotgun (WGS) entry which is preliminary data.</text>
</comment>
<dbReference type="SUPFAM" id="SSF48498">
    <property type="entry name" value="Tetracyclin repressor-like, C-terminal domain"/>
    <property type="match status" value="1"/>
</dbReference>
<keyword evidence="2 4" id="KW-0238">DNA-binding</keyword>
<proteinExistence type="predicted"/>
<evidence type="ECO:0000259" key="6">
    <source>
        <dbReference type="PROSITE" id="PS50977"/>
    </source>
</evidence>